<dbReference type="PANTHER" id="PTHR19211:SF14">
    <property type="entry name" value="ATP-BINDING CASSETTE SUB-FAMILY F MEMBER 1"/>
    <property type="match status" value="1"/>
</dbReference>
<dbReference type="PROSITE" id="PS00211">
    <property type="entry name" value="ABC_TRANSPORTER_1"/>
    <property type="match status" value="2"/>
</dbReference>
<dbReference type="GO" id="GO:0005524">
    <property type="term" value="F:ATP binding"/>
    <property type="evidence" value="ECO:0007669"/>
    <property type="project" value="UniProtKB-KW"/>
</dbReference>
<evidence type="ECO:0000256" key="2">
    <source>
        <dbReference type="ARBA" id="ARBA00022741"/>
    </source>
</evidence>
<evidence type="ECO:0000256" key="1">
    <source>
        <dbReference type="ARBA" id="ARBA00022737"/>
    </source>
</evidence>
<evidence type="ECO:0000259" key="4">
    <source>
        <dbReference type="PROSITE" id="PS50893"/>
    </source>
</evidence>
<dbReference type="SUPFAM" id="SSF52540">
    <property type="entry name" value="P-loop containing nucleoside triphosphate hydrolases"/>
    <property type="match status" value="2"/>
</dbReference>
<dbReference type="InterPro" id="IPR017871">
    <property type="entry name" value="ABC_transporter-like_CS"/>
</dbReference>
<evidence type="ECO:0000256" key="3">
    <source>
        <dbReference type="ARBA" id="ARBA00022840"/>
    </source>
</evidence>
<evidence type="ECO:0000313" key="6">
    <source>
        <dbReference type="Proteomes" id="UP001596409"/>
    </source>
</evidence>
<gene>
    <name evidence="5" type="ORF">ACFQMH_00415</name>
</gene>
<organism evidence="5 6">
    <name type="scientific">Streptomyces viridiviolaceus</name>
    <dbReference type="NCBI Taxonomy" id="68282"/>
    <lineage>
        <taxon>Bacteria</taxon>
        <taxon>Bacillati</taxon>
        <taxon>Actinomycetota</taxon>
        <taxon>Actinomycetes</taxon>
        <taxon>Kitasatosporales</taxon>
        <taxon>Streptomycetaceae</taxon>
        <taxon>Streptomyces</taxon>
    </lineage>
</organism>
<dbReference type="PANTHER" id="PTHR19211">
    <property type="entry name" value="ATP-BINDING TRANSPORT PROTEIN-RELATED"/>
    <property type="match status" value="1"/>
</dbReference>
<dbReference type="Pfam" id="PF00005">
    <property type="entry name" value="ABC_tran"/>
    <property type="match status" value="2"/>
</dbReference>
<evidence type="ECO:0000313" key="5">
    <source>
        <dbReference type="EMBL" id="MFC7010202.1"/>
    </source>
</evidence>
<keyword evidence="1" id="KW-0677">Repeat</keyword>
<comment type="caution">
    <text evidence="5">The sequence shown here is derived from an EMBL/GenBank/DDBJ whole genome shotgun (WGS) entry which is preliminary data.</text>
</comment>
<keyword evidence="6" id="KW-1185">Reference proteome</keyword>
<keyword evidence="3 5" id="KW-0067">ATP-binding</keyword>
<dbReference type="Gene3D" id="3.40.50.300">
    <property type="entry name" value="P-loop containing nucleotide triphosphate hydrolases"/>
    <property type="match status" value="2"/>
</dbReference>
<dbReference type="EMBL" id="JBHSYM010000001">
    <property type="protein sequence ID" value="MFC7010202.1"/>
    <property type="molecule type" value="Genomic_DNA"/>
</dbReference>
<feature type="domain" description="ABC transporter" evidence="4">
    <location>
        <begin position="2"/>
        <end position="251"/>
    </location>
</feature>
<proteinExistence type="predicted"/>
<sequence>MITVRDVDVRAGARLLLSGISFHVSPGDRIGLVGRNGAGKTTLLNTLAGTLRPAAGTVTRTGDVGHLPQDSRAADQSATVADRVLSARGLDRAVRALRRAEAAMADGSERAMNAYVRAEAEFQARGGYAAEAEAARVAAGLGVPARLMDRPLGALSGGQRRRVELARILFAGHDTLLLDEPTNHLDADSIAWLRTFLTGHQGGLVLISHDVSLVAQTVNRVFHLDPRRAALDVHNTGWDAFLARREADDRRRARERANAERKAATLRAQADRMRARVSTAVAARNMARRADRLLAGLEPARRAERAARIRLPEPAPCGRVPLGAVALSRSYGGHRVLHGIDLAVDRGSRLVVLGPNGAGKTTLLRLLAGHDTPDGGRVVHGHGLRLGYFAQEHDTLDTDLTVRQHLASVAPHLTDGEVRHVLGSFLFTGDDAGKRVGVLSGGEKTRLALAGLVHCGANVLLLDEPTNNLDPASRAEVLAAVGTYPGAIVMVTHDAGAVEALRPDRVLLLPEADEDLWSEEYLELVSPA</sequence>
<feature type="domain" description="ABC transporter" evidence="4">
    <location>
        <begin position="322"/>
        <end position="528"/>
    </location>
</feature>
<dbReference type="InterPro" id="IPR003593">
    <property type="entry name" value="AAA+_ATPase"/>
</dbReference>
<reference evidence="6" key="1">
    <citation type="journal article" date="2019" name="Int. J. Syst. Evol. Microbiol.">
        <title>The Global Catalogue of Microorganisms (GCM) 10K type strain sequencing project: providing services to taxonomists for standard genome sequencing and annotation.</title>
        <authorList>
            <consortium name="The Broad Institute Genomics Platform"/>
            <consortium name="The Broad Institute Genome Sequencing Center for Infectious Disease"/>
            <person name="Wu L."/>
            <person name="Ma J."/>
        </authorList>
    </citation>
    <scope>NUCLEOTIDE SEQUENCE [LARGE SCALE GENOMIC DNA]</scope>
    <source>
        <strain evidence="6">JCM 4855</strain>
    </source>
</reference>
<dbReference type="InterPro" id="IPR003439">
    <property type="entry name" value="ABC_transporter-like_ATP-bd"/>
</dbReference>
<dbReference type="InterPro" id="IPR050611">
    <property type="entry name" value="ABCF"/>
</dbReference>
<protein>
    <submittedName>
        <fullName evidence="5">ABC-F family ATP-binding cassette domain-containing protein</fullName>
    </submittedName>
</protein>
<name>A0ABW2DSZ8_9ACTN</name>
<dbReference type="CDD" id="cd03221">
    <property type="entry name" value="ABCF_EF-3"/>
    <property type="match status" value="2"/>
</dbReference>
<dbReference type="Proteomes" id="UP001596409">
    <property type="component" value="Unassembled WGS sequence"/>
</dbReference>
<dbReference type="SMART" id="SM00382">
    <property type="entry name" value="AAA"/>
    <property type="match status" value="2"/>
</dbReference>
<dbReference type="PROSITE" id="PS50893">
    <property type="entry name" value="ABC_TRANSPORTER_2"/>
    <property type="match status" value="2"/>
</dbReference>
<accession>A0ABW2DSZ8</accession>
<dbReference type="RefSeq" id="WP_189870935.1">
    <property type="nucleotide sequence ID" value="NZ_BMWA01000007.1"/>
</dbReference>
<dbReference type="InterPro" id="IPR027417">
    <property type="entry name" value="P-loop_NTPase"/>
</dbReference>
<keyword evidence="2" id="KW-0547">Nucleotide-binding</keyword>